<dbReference type="GO" id="GO:0006508">
    <property type="term" value="P:proteolysis"/>
    <property type="evidence" value="ECO:0007669"/>
    <property type="project" value="InterPro"/>
</dbReference>
<evidence type="ECO:0000313" key="4">
    <source>
        <dbReference type="EMBL" id="QTD46499.1"/>
    </source>
</evidence>
<keyword evidence="1" id="KW-0378">Hydrolase</keyword>
<dbReference type="KEGG" id="otd:J1M35_06350"/>
<dbReference type="SUPFAM" id="SSF53474">
    <property type="entry name" value="alpha/beta-Hydrolases"/>
    <property type="match status" value="1"/>
</dbReference>
<keyword evidence="5" id="KW-1185">Reference proteome</keyword>
<dbReference type="GO" id="GO:0004252">
    <property type="term" value="F:serine-type endopeptidase activity"/>
    <property type="evidence" value="ECO:0007669"/>
    <property type="project" value="InterPro"/>
</dbReference>
<evidence type="ECO:0000256" key="1">
    <source>
        <dbReference type="ARBA" id="ARBA00022801"/>
    </source>
</evidence>
<evidence type="ECO:0000256" key="3">
    <source>
        <dbReference type="SAM" id="SignalP"/>
    </source>
</evidence>
<gene>
    <name evidence="4" type="ORF">J1M35_06350</name>
</gene>
<dbReference type="PANTHER" id="PTHR22946:SF9">
    <property type="entry name" value="POLYKETIDE TRANSFERASE AF380"/>
    <property type="match status" value="1"/>
</dbReference>
<dbReference type="RefSeq" id="WP_208010398.1">
    <property type="nucleotide sequence ID" value="NZ_CP071796.1"/>
</dbReference>
<dbReference type="Gene3D" id="3.40.50.1820">
    <property type="entry name" value="alpha/beta hydrolase"/>
    <property type="match status" value="1"/>
</dbReference>
<feature type="region of interest" description="Disordered" evidence="2">
    <location>
        <begin position="32"/>
        <end position="57"/>
    </location>
</feature>
<accession>A0A975CLQ4</accession>
<dbReference type="InterPro" id="IPR029058">
    <property type="entry name" value="AB_hydrolase_fold"/>
</dbReference>
<dbReference type="InterPro" id="IPR050261">
    <property type="entry name" value="FrsA_esterase"/>
</dbReference>
<feature type="signal peptide" evidence="3">
    <location>
        <begin position="1"/>
        <end position="22"/>
    </location>
</feature>
<dbReference type="PROSITE" id="PS00708">
    <property type="entry name" value="PRO_ENDOPEP_SER"/>
    <property type="match status" value="1"/>
</dbReference>
<evidence type="ECO:0008006" key="6">
    <source>
        <dbReference type="Google" id="ProtNLM"/>
    </source>
</evidence>
<dbReference type="EMBL" id="CP071796">
    <property type="protein sequence ID" value="QTD46499.1"/>
    <property type="molecule type" value="Genomic_DNA"/>
</dbReference>
<feature type="chain" id="PRO_5036895572" description="Dienelactone hydrolase" evidence="3">
    <location>
        <begin position="23"/>
        <end position="426"/>
    </location>
</feature>
<organism evidence="4 5">
    <name type="scientific">Ottowia testudinis</name>
    <dbReference type="NCBI Taxonomy" id="2816950"/>
    <lineage>
        <taxon>Bacteria</taxon>
        <taxon>Pseudomonadati</taxon>
        <taxon>Pseudomonadota</taxon>
        <taxon>Betaproteobacteria</taxon>
        <taxon>Burkholderiales</taxon>
        <taxon>Comamonadaceae</taxon>
        <taxon>Ottowia</taxon>
    </lineage>
</organism>
<dbReference type="InterPro" id="IPR002471">
    <property type="entry name" value="Pept_S9_AS"/>
</dbReference>
<reference evidence="4" key="1">
    <citation type="submission" date="2021-03" db="EMBL/GenBank/DDBJ databases">
        <title>Ottowia sp. 27C isolated from the cloaca of a Giant Asian pond turtle (Heosemys grandis).</title>
        <authorList>
            <person name="Spergser J."/>
            <person name="Busse H.-J."/>
        </authorList>
    </citation>
    <scope>NUCLEOTIDE SEQUENCE</scope>
    <source>
        <strain evidence="4">27C</strain>
    </source>
</reference>
<name>A0A975CLQ4_9BURK</name>
<keyword evidence="3" id="KW-0732">Signal</keyword>
<proteinExistence type="predicted"/>
<dbReference type="Proteomes" id="UP000663903">
    <property type="component" value="Chromosome"/>
</dbReference>
<protein>
    <recommendedName>
        <fullName evidence="6">Dienelactone hydrolase</fullName>
    </recommendedName>
</protein>
<sequence>MLQRIFFLAFLLALSMAMTAHATTAWPDYMPSLEPDRSESPVSAELPPDVATPAPGTHVPAQRRAWLGIWTGWAGAGRTVDLKIAIENVSADGATLVYAEARAPQKRFSERVQARWNGDELHVLLNGRVTLMARLRHPDVMEVQGRAAGQMIFAGVLSPQTETALAREVVHVPTPFMENNQPVHLEMLVFKPAGAGPFPTVLFNHGSTGKGDIPAMFTETWTSATVARFFNGRGWLVAFPQRRGRGKSDGLYDEGFNAKRSAYTCQVDVSLAGLDRALADVDAAAEALRARPDVDAGRMLIGGVSRGGLLAIAGAGARPGWYIGSINFVGGWIGEGCKSAAAINGPGFRRGSPFRKPTLWLYGERDSFYSMAHSRANFQAFIDAGGQGEFHAYDLGEGRNGHALHAAPMLWQPAVDDYLRKIAPNR</sequence>
<dbReference type="GO" id="GO:0052689">
    <property type="term" value="F:carboxylic ester hydrolase activity"/>
    <property type="evidence" value="ECO:0007669"/>
    <property type="project" value="UniProtKB-ARBA"/>
</dbReference>
<evidence type="ECO:0000313" key="5">
    <source>
        <dbReference type="Proteomes" id="UP000663903"/>
    </source>
</evidence>
<dbReference type="AlphaFoldDB" id="A0A975CLQ4"/>
<evidence type="ECO:0000256" key="2">
    <source>
        <dbReference type="SAM" id="MobiDB-lite"/>
    </source>
</evidence>
<dbReference type="PANTHER" id="PTHR22946">
    <property type="entry name" value="DIENELACTONE HYDROLASE DOMAIN-CONTAINING PROTEIN-RELATED"/>
    <property type="match status" value="1"/>
</dbReference>